<keyword evidence="2" id="KW-1185">Reference proteome</keyword>
<sequence>MVVSSVLVISLEPGFPIMQAGQRAVARVFIHWLWLCLARTLKQGESDMLTSLSVCAPEGFIEPQRYMQVGSLRVDDVVNGAVLVGCAGVAGDPAGLDRFDWVRVLKVQLAAKVNE</sequence>
<dbReference type="RefSeq" id="WP_183411688.1">
    <property type="nucleotide sequence ID" value="NZ_JACHWY010000004.1"/>
</dbReference>
<protein>
    <submittedName>
        <fullName evidence="1">Uncharacterized protein</fullName>
    </submittedName>
</protein>
<proteinExistence type="predicted"/>
<dbReference type="EMBL" id="JACHWY010000004">
    <property type="protein sequence ID" value="MBB3048898.1"/>
    <property type="molecule type" value="Genomic_DNA"/>
</dbReference>
<reference evidence="1 2" key="1">
    <citation type="submission" date="2020-08" db="EMBL/GenBank/DDBJ databases">
        <title>Genomic Encyclopedia of Type Strains, Phase III (KMG-III): the genomes of soil and plant-associated and newly described type strains.</title>
        <authorList>
            <person name="Whitman W."/>
        </authorList>
    </citation>
    <scope>NUCLEOTIDE SEQUENCE [LARGE SCALE GENOMIC DNA]</scope>
    <source>
        <strain evidence="1 2">CECT 8654</strain>
    </source>
</reference>
<accession>A0A7W4W8G1</accession>
<dbReference type="AlphaFoldDB" id="A0A7W4W8G1"/>
<name>A0A7W4W8G1_9GAMM</name>
<gene>
    <name evidence="1" type="ORF">FHR99_003172</name>
</gene>
<evidence type="ECO:0000313" key="1">
    <source>
        <dbReference type="EMBL" id="MBB3048898.1"/>
    </source>
</evidence>
<organism evidence="1 2">
    <name type="scientific">Litorivivens lipolytica</name>
    <dbReference type="NCBI Taxonomy" id="1524264"/>
    <lineage>
        <taxon>Bacteria</taxon>
        <taxon>Pseudomonadati</taxon>
        <taxon>Pseudomonadota</taxon>
        <taxon>Gammaproteobacteria</taxon>
        <taxon>Litorivivens</taxon>
    </lineage>
</organism>
<dbReference type="Proteomes" id="UP000537130">
    <property type="component" value="Unassembled WGS sequence"/>
</dbReference>
<evidence type="ECO:0000313" key="2">
    <source>
        <dbReference type="Proteomes" id="UP000537130"/>
    </source>
</evidence>
<comment type="caution">
    <text evidence="1">The sequence shown here is derived from an EMBL/GenBank/DDBJ whole genome shotgun (WGS) entry which is preliminary data.</text>
</comment>